<keyword evidence="8" id="KW-0119">Carbohydrate metabolism</keyword>
<dbReference type="InterPro" id="IPR013780">
    <property type="entry name" value="Glyco_hydro_b"/>
</dbReference>
<dbReference type="Gene3D" id="3.20.20.80">
    <property type="entry name" value="Glycosidases"/>
    <property type="match status" value="1"/>
</dbReference>
<dbReference type="EMBL" id="JBHUGH010000005">
    <property type="protein sequence ID" value="MFD1912205.1"/>
    <property type="molecule type" value="Genomic_DNA"/>
</dbReference>
<comment type="pathway">
    <text evidence="2 14">Glycan biosynthesis; trehalose biosynthesis.</text>
</comment>
<evidence type="ECO:0000313" key="17">
    <source>
        <dbReference type="Proteomes" id="UP001597353"/>
    </source>
</evidence>
<gene>
    <name evidence="16" type="primary">treZ</name>
    <name evidence="16" type="ORF">ACFSGJ_08255</name>
</gene>
<accession>A0ABW4S3L3</accession>
<keyword evidence="7 14" id="KW-0378">Hydrolase</keyword>
<dbReference type="SUPFAM" id="SSF51445">
    <property type="entry name" value="(Trans)glycosidases"/>
    <property type="match status" value="1"/>
</dbReference>
<dbReference type="RefSeq" id="WP_390260640.1">
    <property type="nucleotide sequence ID" value="NZ_JBHUGH010000005.1"/>
</dbReference>
<dbReference type="CDD" id="cd11325">
    <property type="entry name" value="AmyAc_GTHase"/>
    <property type="match status" value="1"/>
</dbReference>
<evidence type="ECO:0000256" key="8">
    <source>
        <dbReference type="ARBA" id="ARBA00023277"/>
    </source>
</evidence>
<dbReference type="InterPro" id="IPR044901">
    <property type="entry name" value="Trehalose_TreZ_E-set_sf"/>
</dbReference>
<keyword evidence="6" id="KW-0963">Cytoplasm</keyword>
<dbReference type="Proteomes" id="UP001597353">
    <property type="component" value="Unassembled WGS sequence"/>
</dbReference>
<evidence type="ECO:0000259" key="15">
    <source>
        <dbReference type="SMART" id="SM00642"/>
    </source>
</evidence>
<dbReference type="InterPro" id="IPR022567">
    <property type="entry name" value="DUF3459"/>
</dbReference>
<dbReference type="PANTHER" id="PTHR43651">
    <property type="entry name" value="1,4-ALPHA-GLUCAN-BRANCHING ENZYME"/>
    <property type="match status" value="1"/>
</dbReference>
<keyword evidence="9 14" id="KW-0326">Glycosidase</keyword>
<dbReference type="PIRSF" id="PIRSF006337">
    <property type="entry name" value="Trehalose_TreZ"/>
    <property type="match status" value="1"/>
</dbReference>
<evidence type="ECO:0000256" key="13">
    <source>
        <dbReference type="NCBIfam" id="TIGR02402"/>
    </source>
</evidence>
<evidence type="ECO:0000256" key="12">
    <source>
        <dbReference type="ARBA" id="ARBA00034013"/>
    </source>
</evidence>
<evidence type="ECO:0000313" key="16">
    <source>
        <dbReference type="EMBL" id="MFD1912205.1"/>
    </source>
</evidence>
<evidence type="ECO:0000256" key="3">
    <source>
        <dbReference type="ARBA" id="ARBA00008061"/>
    </source>
</evidence>
<evidence type="ECO:0000256" key="14">
    <source>
        <dbReference type="PIRNR" id="PIRNR006337"/>
    </source>
</evidence>
<reference evidence="17" key="1">
    <citation type="journal article" date="2019" name="Int. J. Syst. Evol. Microbiol.">
        <title>The Global Catalogue of Microorganisms (GCM) 10K type strain sequencing project: providing services to taxonomists for standard genome sequencing and annotation.</title>
        <authorList>
            <consortium name="The Broad Institute Genomics Platform"/>
            <consortium name="The Broad Institute Genome Sequencing Center for Infectious Disease"/>
            <person name="Wu L."/>
            <person name="Ma J."/>
        </authorList>
    </citation>
    <scope>NUCLEOTIDE SEQUENCE [LARGE SCALE GENOMIC DNA]</scope>
    <source>
        <strain evidence="17">CGMCC 4.7242</strain>
    </source>
</reference>
<comment type="caution">
    <text evidence="16">The sequence shown here is derived from an EMBL/GenBank/DDBJ whole genome shotgun (WGS) entry which is preliminary data.</text>
</comment>
<dbReference type="InterPro" id="IPR013783">
    <property type="entry name" value="Ig-like_fold"/>
</dbReference>
<evidence type="ECO:0000256" key="5">
    <source>
        <dbReference type="ARBA" id="ARBA00015938"/>
    </source>
</evidence>
<dbReference type="InterPro" id="IPR006047">
    <property type="entry name" value="GH13_cat_dom"/>
</dbReference>
<protein>
    <recommendedName>
        <fullName evidence="5 13">Malto-oligosyltrehalose trehalohydrolase</fullName>
        <shortName evidence="14">MTHase</shortName>
        <ecNumber evidence="4 13">3.2.1.141</ecNumber>
    </recommendedName>
    <alternativeName>
        <fullName evidence="11 14">4-alpha-D-((1-&gt;4)-alpha-D-glucano)trehalose trehalohydrolase</fullName>
    </alternativeName>
    <alternativeName>
        <fullName evidence="10 14">Maltooligosyl trehalose trehalohydrolase</fullName>
    </alternativeName>
</protein>
<evidence type="ECO:0000256" key="6">
    <source>
        <dbReference type="ARBA" id="ARBA00022490"/>
    </source>
</evidence>
<keyword evidence="17" id="KW-1185">Reference proteome</keyword>
<name>A0ABW4S3L3_9RHOB</name>
<evidence type="ECO:0000256" key="4">
    <source>
        <dbReference type="ARBA" id="ARBA00012268"/>
    </source>
</evidence>
<evidence type="ECO:0000256" key="1">
    <source>
        <dbReference type="ARBA" id="ARBA00004496"/>
    </source>
</evidence>
<dbReference type="Gene3D" id="2.60.40.1180">
    <property type="entry name" value="Golgi alpha-mannosidase II"/>
    <property type="match status" value="1"/>
</dbReference>
<evidence type="ECO:0000256" key="7">
    <source>
        <dbReference type="ARBA" id="ARBA00022801"/>
    </source>
</evidence>
<dbReference type="Gene3D" id="1.10.10.760">
    <property type="entry name" value="E-set domains of sugar-utilizing enzymes"/>
    <property type="match status" value="1"/>
</dbReference>
<evidence type="ECO:0000256" key="11">
    <source>
        <dbReference type="ARBA" id="ARBA00033284"/>
    </source>
</evidence>
<dbReference type="PANTHER" id="PTHR43651:SF11">
    <property type="entry name" value="MALTO-OLIGOSYLTREHALOSE TREHALOHYDROLASE"/>
    <property type="match status" value="1"/>
</dbReference>
<feature type="domain" description="Glycosyl hydrolase family 13 catalytic" evidence="15">
    <location>
        <begin position="93"/>
        <end position="469"/>
    </location>
</feature>
<dbReference type="InterPro" id="IPR017853">
    <property type="entry name" value="GH"/>
</dbReference>
<sequence length="588" mass="65378">MKRVFRKSWGSELTETGTRFRIWAPGEGQVKLRVSGVDHPMHAEGDGWFDLTLPGVGAGADYAYVLTNGMVVPDPASRAQKGDVHGPSLVTDPQAFDWSPWDGRPWEEAVIMEIHIGTFTTKGTFRSAIEKLPHLVETGVTAVEIMPVAQFAGNRGWGYDGVLPYAPHPAYGSPDDMKAFVDACHRHGLMVLLDVVYNHFGPEGNYLGAYAPDFFDPDRQTPWGNAIAYDRDPVRRFFIENALYWMEEFHLDGLRLDAVDHVRDPSDPEILAEIALRVREKFPNAHLTTEDNRNITRLHERDGMGRPRLYSGEWNDDFHNVAHVIATGETEGYYADFAEDHWTKFARALAEGFIWQGEYSAHADAARGAPSAHLPPTAFVDFLQNHDQTGNRAFGERLLVLSSRPMVRALMAIHLLSPHIPLLFMGEEWGEVRPFAFFTDFHGDLAEAVREGRRREFASFAEFQNAELRSMIPDPNALTTFEASRIDWGRAGAADGRDWLSFTQGLLHLRRTRIVPHLAGAPGNGGRILLAEDGLIAVDWQLQGAILRLRANLSDSAAILPDAGGERIFGPEGELGPCAVAVFLDVPA</sequence>
<evidence type="ECO:0000256" key="10">
    <source>
        <dbReference type="ARBA" id="ARBA00032057"/>
    </source>
</evidence>
<dbReference type="InterPro" id="IPR012768">
    <property type="entry name" value="Trehalose_TreZ"/>
</dbReference>
<dbReference type="SUPFAM" id="SSF81296">
    <property type="entry name" value="E set domains"/>
    <property type="match status" value="1"/>
</dbReference>
<dbReference type="GO" id="GO:0033942">
    <property type="term" value="F:4-alpha-D-(1-&gt;4)-alpha-D-glucanotrehalose trehalohydrolase activity"/>
    <property type="evidence" value="ECO:0007669"/>
    <property type="project" value="UniProtKB-EC"/>
</dbReference>
<dbReference type="Gene3D" id="2.60.40.10">
    <property type="entry name" value="Immunoglobulins"/>
    <property type="match status" value="1"/>
</dbReference>
<proteinExistence type="inferred from homology"/>
<evidence type="ECO:0000256" key="2">
    <source>
        <dbReference type="ARBA" id="ARBA00005199"/>
    </source>
</evidence>
<comment type="similarity">
    <text evidence="3 14">Belongs to the glycosyl hydrolase 13 family.</text>
</comment>
<dbReference type="Pfam" id="PF11941">
    <property type="entry name" value="DUF3459"/>
    <property type="match status" value="1"/>
</dbReference>
<organism evidence="16 17">
    <name type="scientific">Halodurantibacterium flavum</name>
    <dbReference type="NCBI Taxonomy" id="1382802"/>
    <lineage>
        <taxon>Bacteria</taxon>
        <taxon>Pseudomonadati</taxon>
        <taxon>Pseudomonadota</taxon>
        <taxon>Alphaproteobacteria</taxon>
        <taxon>Rhodobacterales</taxon>
        <taxon>Paracoccaceae</taxon>
        <taxon>Halodurantibacterium</taxon>
    </lineage>
</organism>
<dbReference type="NCBIfam" id="TIGR02402">
    <property type="entry name" value="trehalose_TreZ"/>
    <property type="match status" value="1"/>
</dbReference>
<dbReference type="CDD" id="cd02853">
    <property type="entry name" value="E_set_MTHase_like_N"/>
    <property type="match status" value="1"/>
</dbReference>
<comment type="catalytic activity">
    <reaction evidence="12 14">
        <text>hydrolysis of (1-&gt;4)-alpha-D-glucosidic linkage in 4-alpha-D-[(1-&gt;4)-alpha-D-glucanosyl]n trehalose to yield trehalose and (1-&gt;4)-alpha-D-glucan.</text>
        <dbReference type="EC" id="3.2.1.141"/>
    </reaction>
</comment>
<dbReference type="SMART" id="SM00642">
    <property type="entry name" value="Aamy"/>
    <property type="match status" value="1"/>
</dbReference>
<comment type="subcellular location">
    <subcellularLocation>
        <location evidence="1">Cytoplasm</location>
    </subcellularLocation>
</comment>
<dbReference type="EC" id="3.2.1.141" evidence="4 13"/>
<evidence type="ECO:0000256" key="9">
    <source>
        <dbReference type="ARBA" id="ARBA00023295"/>
    </source>
</evidence>
<dbReference type="InterPro" id="IPR014756">
    <property type="entry name" value="Ig_E-set"/>
</dbReference>
<dbReference type="Pfam" id="PF00128">
    <property type="entry name" value="Alpha-amylase"/>
    <property type="match status" value="2"/>
</dbReference>